<evidence type="ECO:0000256" key="1">
    <source>
        <dbReference type="ARBA" id="ARBA00007198"/>
    </source>
</evidence>
<accession>A0A4Q1HPF3</accession>
<comment type="similarity">
    <text evidence="1 6">Belongs to the ArsC family.</text>
</comment>
<dbReference type="AlphaFoldDB" id="A0A4Q1HPF3"/>
<keyword evidence="9" id="KW-1185">Reference proteome</keyword>
<evidence type="ECO:0000259" key="7">
    <source>
        <dbReference type="PROSITE" id="PS51186"/>
    </source>
</evidence>
<dbReference type="InterPro" id="IPR000182">
    <property type="entry name" value="GNAT_dom"/>
</dbReference>
<evidence type="ECO:0000256" key="5">
    <source>
        <dbReference type="ARBA" id="ARBA00039879"/>
    </source>
</evidence>
<proteinExistence type="inferred from homology"/>
<dbReference type="SUPFAM" id="SSF55729">
    <property type="entry name" value="Acyl-CoA N-acyltransferases (Nat)"/>
    <property type="match status" value="1"/>
</dbReference>
<dbReference type="Gene3D" id="3.40.630.30">
    <property type="match status" value="1"/>
</dbReference>
<evidence type="ECO:0000256" key="3">
    <source>
        <dbReference type="ARBA" id="ARBA00023002"/>
    </source>
</evidence>
<reference evidence="8 9" key="1">
    <citation type="journal article" date="2017" name="Int. J. Syst. Evol. Microbiol.">
        <title>Achromobacter aloeverae sp. nov., isolated from the root of Aloe vera (L.) Burm.f.</title>
        <authorList>
            <person name="Kuncharoen N."/>
            <person name="Muramatsu Y."/>
            <person name="Shibata C."/>
            <person name="Kamakura Y."/>
            <person name="Nakagawa Y."/>
            <person name="Tanasupawat S."/>
        </authorList>
    </citation>
    <scope>NUCLEOTIDE SEQUENCE [LARGE SCALE GENOMIC DNA]</scope>
    <source>
        <strain evidence="8 9">AVA-1</strain>
    </source>
</reference>
<dbReference type="EC" id="1.20.4.1" evidence="4"/>
<dbReference type="Pfam" id="PF03960">
    <property type="entry name" value="ArsC"/>
    <property type="match status" value="1"/>
</dbReference>
<dbReference type="Pfam" id="PF00583">
    <property type="entry name" value="Acetyltransf_1"/>
    <property type="match status" value="1"/>
</dbReference>
<feature type="domain" description="N-acetyltransferase" evidence="7">
    <location>
        <begin position="101"/>
        <end position="248"/>
    </location>
</feature>
<evidence type="ECO:0000256" key="4">
    <source>
        <dbReference type="ARBA" id="ARBA00038969"/>
    </source>
</evidence>
<dbReference type="CDD" id="cd04301">
    <property type="entry name" value="NAT_SF"/>
    <property type="match status" value="1"/>
</dbReference>
<dbReference type="InterPro" id="IPR006659">
    <property type="entry name" value="Arsenate_reductase"/>
</dbReference>
<dbReference type="PANTHER" id="PTHR30041">
    <property type="entry name" value="ARSENATE REDUCTASE"/>
    <property type="match status" value="1"/>
</dbReference>
<organism evidence="8 9">
    <name type="scientific">Achromobacter aloeverae</name>
    <dbReference type="NCBI Taxonomy" id="1750518"/>
    <lineage>
        <taxon>Bacteria</taxon>
        <taxon>Pseudomonadati</taxon>
        <taxon>Pseudomonadota</taxon>
        <taxon>Betaproteobacteria</taxon>
        <taxon>Burkholderiales</taxon>
        <taxon>Alcaligenaceae</taxon>
        <taxon>Achromobacter</taxon>
    </lineage>
</organism>
<dbReference type="OrthoDB" id="9790554at2"/>
<comment type="caution">
    <text evidence="8">The sequence shown here is derived from an EMBL/GenBank/DDBJ whole genome shotgun (WGS) entry which is preliminary data.</text>
</comment>
<name>A0A4Q1HPF3_9BURK</name>
<evidence type="ECO:0000313" key="8">
    <source>
        <dbReference type="EMBL" id="RXN92226.1"/>
    </source>
</evidence>
<dbReference type="SUPFAM" id="SSF52833">
    <property type="entry name" value="Thioredoxin-like"/>
    <property type="match status" value="1"/>
</dbReference>
<dbReference type="Gene3D" id="3.40.30.10">
    <property type="entry name" value="Glutaredoxin"/>
    <property type="match status" value="1"/>
</dbReference>
<dbReference type="GO" id="GO:0016747">
    <property type="term" value="F:acyltransferase activity, transferring groups other than amino-acyl groups"/>
    <property type="evidence" value="ECO:0007669"/>
    <property type="project" value="InterPro"/>
</dbReference>
<gene>
    <name evidence="8" type="primary">arsC</name>
    <name evidence="8" type="ORF">C7R54_00190</name>
</gene>
<dbReference type="InterPro" id="IPR036249">
    <property type="entry name" value="Thioredoxin-like_sf"/>
</dbReference>
<dbReference type="PROSITE" id="PS51353">
    <property type="entry name" value="ARSC"/>
    <property type="match status" value="1"/>
</dbReference>
<sequence length="263" mass="27977">MTPITIYHNPDCGTSRNVLAALQALRLNPMVIEYLKAPPDAGTLKSLITAASMSVRDAIRVKGTPYKELGLDGAEWSDDALIEQTVRHPILINRPLVVTGKGVRLCRPSDVVLDLVDTPHGIRLEKEEGVPFLGDTLISSEAVAAGQATPVQFYAYRATDGAVLAHASVALQGTHALVHTLTVDAAHRGQGLGHNVLALLLRRAFEQGARRAWVSSDTAGAFFGKSGFKTIDRGQAPSAVLAAGPPMDTNASTPTLYTRQISL</sequence>
<dbReference type="CDD" id="cd03034">
    <property type="entry name" value="ArsC_ArsC"/>
    <property type="match status" value="1"/>
</dbReference>
<dbReference type="NCBIfam" id="TIGR00014">
    <property type="entry name" value="arsC"/>
    <property type="match status" value="1"/>
</dbReference>
<keyword evidence="3" id="KW-0560">Oxidoreductase</keyword>
<evidence type="ECO:0000256" key="2">
    <source>
        <dbReference type="ARBA" id="ARBA00022849"/>
    </source>
</evidence>
<evidence type="ECO:0000256" key="6">
    <source>
        <dbReference type="PROSITE-ProRule" id="PRU01282"/>
    </source>
</evidence>
<dbReference type="RefSeq" id="WP_129148189.1">
    <property type="nucleotide sequence ID" value="NZ_JBHSDO010000016.1"/>
</dbReference>
<dbReference type="GO" id="GO:0008794">
    <property type="term" value="F:arsenate reductase (glutaredoxin) activity"/>
    <property type="evidence" value="ECO:0007669"/>
    <property type="project" value="UniProtKB-EC"/>
</dbReference>
<dbReference type="InterPro" id="IPR006660">
    <property type="entry name" value="Arsenate_reductase-like"/>
</dbReference>
<dbReference type="PROSITE" id="PS51186">
    <property type="entry name" value="GNAT"/>
    <property type="match status" value="1"/>
</dbReference>
<protein>
    <recommendedName>
        <fullName evidence="5">Arsenate reductase</fullName>
        <ecNumber evidence="4">1.20.4.1</ecNumber>
    </recommendedName>
</protein>
<dbReference type="Proteomes" id="UP000290849">
    <property type="component" value="Unassembled WGS sequence"/>
</dbReference>
<evidence type="ECO:0000313" key="9">
    <source>
        <dbReference type="Proteomes" id="UP000290849"/>
    </source>
</evidence>
<dbReference type="InterPro" id="IPR016181">
    <property type="entry name" value="Acyl_CoA_acyltransferase"/>
</dbReference>
<dbReference type="EMBL" id="PYAL01000001">
    <property type="protein sequence ID" value="RXN92226.1"/>
    <property type="molecule type" value="Genomic_DNA"/>
</dbReference>
<dbReference type="GO" id="GO:0046685">
    <property type="term" value="P:response to arsenic-containing substance"/>
    <property type="evidence" value="ECO:0007669"/>
    <property type="project" value="UniProtKB-KW"/>
</dbReference>
<dbReference type="PANTHER" id="PTHR30041:SF5">
    <property type="entry name" value="ARSENATE REDUCTASE-RELATED"/>
    <property type="match status" value="1"/>
</dbReference>
<keyword evidence="2" id="KW-0059">Arsenical resistance</keyword>